<evidence type="ECO:0000256" key="2">
    <source>
        <dbReference type="ARBA" id="ARBA00010481"/>
    </source>
</evidence>
<reference evidence="10 11" key="1">
    <citation type="submission" date="2024-01" db="EMBL/GenBank/DDBJ databases">
        <title>The genomes of 5 underutilized Papilionoideae crops provide insights into root nodulation and disease resistanc.</title>
        <authorList>
            <person name="Jiang F."/>
        </authorList>
    </citation>
    <scope>NUCLEOTIDE SEQUENCE [LARGE SCALE GENOMIC DNA]</scope>
    <source>
        <strain evidence="10">DUOXIRENSHENG_FW03</strain>
        <tissue evidence="10">Leaves</tissue>
    </source>
</reference>
<evidence type="ECO:0000256" key="8">
    <source>
        <dbReference type="SAM" id="MobiDB-lite"/>
    </source>
</evidence>
<feature type="compositionally biased region" description="Low complexity" evidence="8">
    <location>
        <begin position="166"/>
        <end position="179"/>
    </location>
</feature>
<evidence type="ECO:0000256" key="7">
    <source>
        <dbReference type="ARBA" id="ARBA00023316"/>
    </source>
</evidence>
<dbReference type="GO" id="GO:0071555">
    <property type="term" value="P:cell wall organization"/>
    <property type="evidence" value="ECO:0007669"/>
    <property type="project" value="UniProtKB-KW"/>
</dbReference>
<comment type="similarity">
    <text evidence="2">Belongs to the glycosyltransferase 37 family.</text>
</comment>
<feature type="transmembrane region" description="Helical" evidence="9">
    <location>
        <begin position="21"/>
        <end position="40"/>
    </location>
</feature>
<keyword evidence="3" id="KW-0328">Glycosyltransferase</keyword>
<dbReference type="PANTHER" id="PTHR31889:SF57">
    <property type="entry name" value="FUCOSYLTRANSFERASE"/>
    <property type="match status" value="1"/>
</dbReference>
<gene>
    <name evidence="10" type="ORF">VNO78_16073</name>
</gene>
<evidence type="ECO:0008006" key="12">
    <source>
        <dbReference type="Google" id="ProtNLM"/>
    </source>
</evidence>
<evidence type="ECO:0000256" key="1">
    <source>
        <dbReference type="ARBA" id="ARBA00004555"/>
    </source>
</evidence>
<keyword evidence="11" id="KW-1185">Reference proteome</keyword>
<feature type="region of interest" description="Disordered" evidence="8">
    <location>
        <begin position="79"/>
        <end position="153"/>
    </location>
</feature>
<evidence type="ECO:0000256" key="5">
    <source>
        <dbReference type="ARBA" id="ARBA00023034"/>
    </source>
</evidence>
<organism evidence="10 11">
    <name type="scientific">Psophocarpus tetragonolobus</name>
    <name type="common">Winged bean</name>
    <name type="synonym">Dolichos tetragonolobus</name>
    <dbReference type="NCBI Taxonomy" id="3891"/>
    <lineage>
        <taxon>Eukaryota</taxon>
        <taxon>Viridiplantae</taxon>
        <taxon>Streptophyta</taxon>
        <taxon>Embryophyta</taxon>
        <taxon>Tracheophyta</taxon>
        <taxon>Spermatophyta</taxon>
        <taxon>Magnoliopsida</taxon>
        <taxon>eudicotyledons</taxon>
        <taxon>Gunneridae</taxon>
        <taxon>Pentapetalae</taxon>
        <taxon>rosids</taxon>
        <taxon>fabids</taxon>
        <taxon>Fabales</taxon>
        <taxon>Fabaceae</taxon>
        <taxon>Papilionoideae</taxon>
        <taxon>50 kb inversion clade</taxon>
        <taxon>NPAAA clade</taxon>
        <taxon>indigoferoid/millettioid clade</taxon>
        <taxon>Phaseoleae</taxon>
        <taxon>Psophocarpus</taxon>
    </lineage>
</organism>
<dbReference type="Pfam" id="PF03254">
    <property type="entry name" value="XG_FTase"/>
    <property type="match status" value="1"/>
</dbReference>
<dbReference type="Gene3D" id="3.40.50.11350">
    <property type="match status" value="1"/>
</dbReference>
<keyword evidence="5" id="KW-0333">Golgi apparatus</keyword>
<evidence type="ECO:0000256" key="3">
    <source>
        <dbReference type="ARBA" id="ARBA00022676"/>
    </source>
</evidence>
<dbReference type="GO" id="GO:0016020">
    <property type="term" value="C:membrane"/>
    <property type="evidence" value="ECO:0007669"/>
    <property type="project" value="InterPro"/>
</dbReference>
<keyword evidence="9" id="KW-1133">Transmembrane helix</keyword>
<keyword evidence="9" id="KW-0812">Transmembrane</keyword>
<dbReference type="InterPro" id="IPR004938">
    <property type="entry name" value="XG_FTase"/>
</dbReference>
<keyword evidence="4" id="KW-0808">Transferase</keyword>
<evidence type="ECO:0000313" key="10">
    <source>
        <dbReference type="EMBL" id="KAK7395514.1"/>
    </source>
</evidence>
<dbReference type="FunFam" id="3.40.50.11340:FF:000005">
    <property type="entry name" value="Galactoside 2-alpha-L-fucosyltransferase"/>
    <property type="match status" value="1"/>
</dbReference>
<evidence type="ECO:0000313" key="11">
    <source>
        <dbReference type="Proteomes" id="UP001386955"/>
    </source>
</evidence>
<name>A0AAN9SF67_PSOTE</name>
<protein>
    <recommendedName>
        <fullName evidence="12">Fucosyltransferase</fullName>
    </recommendedName>
</protein>
<dbReference type="GO" id="GO:0005794">
    <property type="term" value="C:Golgi apparatus"/>
    <property type="evidence" value="ECO:0007669"/>
    <property type="project" value="UniProtKB-SubCell"/>
</dbReference>
<evidence type="ECO:0000256" key="6">
    <source>
        <dbReference type="ARBA" id="ARBA00023180"/>
    </source>
</evidence>
<keyword evidence="6" id="KW-0325">Glycoprotein</keyword>
<dbReference type="EMBL" id="JAYMYS010000004">
    <property type="protein sequence ID" value="KAK7395514.1"/>
    <property type="molecule type" value="Genomic_DNA"/>
</dbReference>
<keyword evidence="9" id="KW-0472">Membrane</keyword>
<dbReference type="Proteomes" id="UP001386955">
    <property type="component" value="Unassembled WGS sequence"/>
</dbReference>
<dbReference type="PANTHER" id="PTHR31889">
    <property type="entry name" value="FUCOSYLTRANSFERASE 2-RELATED"/>
    <property type="match status" value="1"/>
</dbReference>
<dbReference type="AlphaFoldDB" id="A0AAN9SF67"/>
<sequence>MEIVLQATAEKIGISSKRLKAGVVLFLILLPVAVMVSSLYQKSGFVNIEELSEAEESPQNSTIPLERRVHNNSTVSLVLPGNGTVPEERVTTKNITTASAPSEDMVQRETPRNVTDELFSGGPNQLGGKQGNNSSGDMDQQERSENETAVDGRTKNITVAASGSKNASLSTSTNDSTSNFVNPDDNDKLLGGLLTSGFDEASCKSRTQFHLFRKPSPHKPSPYLVSQLRNYEDLHRRCGPNTKAYHKTMMKIVQSKNHDIATMCKYIIWTAANGLGNQMISMAATFLYAMLTNRVMLVKFEKDKLNLFCEPFLNSSWILPRNSPYWSWNEINTETYQTMIEKDKASNSKEGLPSALYINLQFSSKNPEKFFHCDHSQDLLRKIPMLILRSDQYFVPSMFMNPIFNLEVVKMFPESDTIFHHLARYLFHPSNEAWEQISSYYNTHLAKADEQIGLQIRVFNPSTSKQAIMHLVLRCISKHNILPELDDLQTSTSRKNQTIKAVLVASLYREFGDNLRSMYLNKQTVNGEVIEVYQPSNEGRQKFNDDKHNMKAWMDMYLLSLSDMLVTTSLSTFGYVAQGLGNLKPWLLYKQTDNKTHSDICQRDFSSEPCYHIPPRHYCNGDSMTDIASSFPYLRRCKDLYFGVKLAHNSFV</sequence>
<feature type="compositionally biased region" description="Basic and acidic residues" evidence="8">
    <location>
        <begin position="140"/>
        <end position="153"/>
    </location>
</feature>
<feature type="compositionally biased region" description="Basic and acidic residues" evidence="8">
    <location>
        <begin position="105"/>
        <end position="115"/>
    </location>
</feature>
<evidence type="ECO:0000256" key="4">
    <source>
        <dbReference type="ARBA" id="ARBA00022679"/>
    </source>
</evidence>
<evidence type="ECO:0000256" key="9">
    <source>
        <dbReference type="SAM" id="Phobius"/>
    </source>
</evidence>
<dbReference type="GO" id="GO:0009969">
    <property type="term" value="P:xyloglucan biosynthetic process"/>
    <property type="evidence" value="ECO:0007669"/>
    <property type="project" value="TreeGrafter"/>
</dbReference>
<feature type="region of interest" description="Disordered" evidence="8">
    <location>
        <begin position="161"/>
        <end position="180"/>
    </location>
</feature>
<comment type="caution">
    <text evidence="10">The sequence shown here is derived from an EMBL/GenBank/DDBJ whole genome shotgun (WGS) entry which is preliminary data.</text>
</comment>
<proteinExistence type="inferred from homology"/>
<accession>A0AAN9SF67</accession>
<comment type="subcellular location">
    <subcellularLocation>
        <location evidence="1">Golgi apparatus</location>
    </subcellularLocation>
</comment>
<dbReference type="GO" id="GO:0042546">
    <property type="term" value="P:cell wall biogenesis"/>
    <property type="evidence" value="ECO:0007669"/>
    <property type="project" value="InterPro"/>
</dbReference>
<keyword evidence="7" id="KW-0961">Cell wall biogenesis/degradation</keyword>
<dbReference type="GO" id="GO:0008107">
    <property type="term" value="F:galactoside 2-alpha-L-fucosyltransferase activity"/>
    <property type="evidence" value="ECO:0007669"/>
    <property type="project" value="InterPro"/>
</dbReference>
<dbReference type="Gene3D" id="3.40.50.11340">
    <property type="match status" value="1"/>
</dbReference>